<keyword evidence="4 5" id="KW-0472">Membrane</keyword>
<dbReference type="Proteomes" id="UP000287171">
    <property type="component" value="Unassembled WGS sequence"/>
</dbReference>
<evidence type="ECO:0000256" key="2">
    <source>
        <dbReference type="ARBA" id="ARBA00022692"/>
    </source>
</evidence>
<dbReference type="Pfam" id="PF00528">
    <property type="entry name" value="BPD_transp_1"/>
    <property type="match status" value="1"/>
</dbReference>
<dbReference type="CDD" id="cd06261">
    <property type="entry name" value="TM_PBP2"/>
    <property type="match status" value="1"/>
</dbReference>
<evidence type="ECO:0000259" key="6">
    <source>
        <dbReference type="PROSITE" id="PS50928"/>
    </source>
</evidence>
<keyword evidence="2 5" id="KW-0812">Transmembrane</keyword>
<reference evidence="8" key="1">
    <citation type="submission" date="2018-12" db="EMBL/GenBank/DDBJ databases">
        <title>Tengunoibacter tsumagoiensis gen. nov., sp. nov., Dictyobacter kobayashii sp. nov., D. alpinus sp. nov., and D. joshuensis sp. nov. and description of Dictyobacteraceae fam. nov. within the order Ktedonobacterales isolated from Tengu-no-mugimeshi.</title>
        <authorList>
            <person name="Wang C.M."/>
            <person name="Zheng Y."/>
            <person name="Sakai Y."/>
            <person name="Toyoda A."/>
            <person name="Minakuchi Y."/>
            <person name="Abe K."/>
            <person name="Yokota A."/>
            <person name="Yabe S."/>
        </authorList>
    </citation>
    <scope>NUCLEOTIDE SEQUENCE [LARGE SCALE GENOMIC DNA]</scope>
    <source>
        <strain evidence="8">Uno16</strain>
    </source>
</reference>
<dbReference type="GO" id="GO:0055085">
    <property type="term" value="P:transmembrane transport"/>
    <property type="evidence" value="ECO:0007669"/>
    <property type="project" value="InterPro"/>
</dbReference>
<feature type="domain" description="ABC transmembrane type-1" evidence="6">
    <location>
        <begin position="102"/>
        <end position="314"/>
    </location>
</feature>
<evidence type="ECO:0000313" key="8">
    <source>
        <dbReference type="Proteomes" id="UP000287171"/>
    </source>
</evidence>
<dbReference type="PANTHER" id="PTHR43376:SF1">
    <property type="entry name" value="OLIGOPEPTIDE TRANSPORT SYSTEM PERMEASE PROTEIN"/>
    <property type="match status" value="1"/>
</dbReference>
<name>A0A402BIX9_9CHLR</name>
<comment type="similarity">
    <text evidence="5">Belongs to the binding-protein-dependent transport system permease family.</text>
</comment>
<protein>
    <submittedName>
        <fullName evidence="7">Peptide ABC transporter permease</fullName>
    </submittedName>
</protein>
<dbReference type="RefSeq" id="WP_126631214.1">
    <property type="nucleotide sequence ID" value="NZ_BIFT01000002.1"/>
</dbReference>
<dbReference type="SUPFAM" id="SSF161098">
    <property type="entry name" value="MetI-like"/>
    <property type="match status" value="1"/>
</dbReference>
<keyword evidence="3 5" id="KW-1133">Transmembrane helix</keyword>
<dbReference type="PANTHER" id="PTHR43376">
    <property type="entry name" value="OLIGOPEPTIDE TRANSPORT SYSTEM PERMEASE PROTEIN"/>
    <property type="match status" value="1"/>
</dbReference>
<dbReference type="OrthoDB" id="147688at2"/>
<evidence type="ECO:0000313" key="7">
    <source>
        <dbReference type="EMBL" id="GCE31227.1"/>
    </source>
</evidence>
<sequence>MRYFFRRFMFFLLTLWTAVTLNFIIPRLQPGDPAEDIVRRLAGQNKAIDPAQVHAIRLMLGIPGGNIFQQYIDYLGLLVRGQFGISYTYFPYPVTTLIGQAVMWTVGLVLITNIIGFIVGNLLGALAAWKRNSAFDSFISVGLSFVGTLPYMWIALVLLFIFAFQLNWLPIGGGFSETSTRQFSWDYTLDIAQHAVLPAVSILITGPIGWIMGMRNNMVQTLREDYTRLAIAKGLKPWKVALFYSARNAILPNVTGFAMSLGGIMGGVVLVESIFDYPGMGRLFFEAVGNRDYPLMQTILLFTIVGMLLANLLADFVVGLLDPRVRKGKN</sequence>
<keyword evidence="8" id="KW-1185">Reference proteome</keyword>
<feature type="transmembrane region" description="Helical" evidence="5">
    <location>
        <begin position="101"/>
        <end position="129"/>
    </location>
</feature>
<dbReference type="InterPro" id="IPR035906">
    <property type="entry name" value="MetI-like_sf"/>
</dbReference>
<keyword evidence="5" id="KW-0813">Transport</keyword>
<feature type="transmembrane region" description="Helical" evidence="5">
    <location>
        <begin position="191"/>
        <end position="213"/>
    </location>
</feature>
<evidence type="ECO:0000256" key="3">
    <source>
        <dbReference type="ARBA" id="ARBA00022989"/>
    </source>
</evidence>
<evidence type="ECO:0000256" key="5">
    <source>
        <dbReference type="RuleBase" id="RU363032"/>
    </source>
</evidence>
<evidence type="ECO:0000256" key="4">
    <source>
        <dbReference type="ARBA" id="ARBA00023136"/>
    </source>
</evidence>
<accession>A0A402BIX9</accession>
<dbReference type="AlphaFoldDB" id="A0A402BIX9"/>
<dbReference type="GO" id="GO:0005886">
    <property type="term" value="C:plasma membrane"/>
    <property type="evidence" value="ECO:0007669"/>
    <property type="project" value="UniProtKB-SubCell"/>
</dbReference>
<dbReference type="EMBL" id="BIFT01000002">
    <property type="protein sequence ID" value="GCE31227.1"/>
    <property type="molecule type" value="Genomic_DNA"/>
</dbReference>
<feature type="transmembrane region" description="Helical" evidence="5">
    <location>
        <begin position="150"/>
        <end position="171"/>
    </location>
</feature>
<dbReference type="Gene3D" id="1.10.3720.10">
    <property type="entry name" value="MetI-like"/>
    <property type="match status" value="1"/>
</dbReference>
<evidence type="ECO:0000256" key="1">
    <source>
        <dbReference type="ARBA" id="ARBA00004141"/>
    </source>
</evidence>
<comment type="subcellular location">
    <subcellularLocation>
        <location evidence="5">Cell membrane</location>
        <topology evidence="5">Multi-pass membrane protein</topology>
    </subcellularLocation>
    <subcellularLocation>
        <location evidence="1">Membrane</location>
        <topology evidence="1">Multi-pass membrane protein</topology>
    </subcellularLocation>
</comment>
<organism evidence="7 8">
    <name type="scientific">Dictyobacter alpinus</name>
    <dbReference type="NCBI Taxonomy" id="2014873"/>
    <lineage>
        <taxon>Bacteria</taxon>
        <taxon>Bacillati</taxon>
        <taxon>Chloroflexota</taxon>
        <taxon>Ktedonobacteria</taxon>
        <taxon>Ktedonobacterales</taxon>
        <taxon>Dictyobacteraceae</taxon>
        <taxon>Dictyobacter</taxon>
    </lineage>
</organism>
<dbReference type="InterPro" id="IPR000515">
    <property type="entry name" value="MetI-like"/>
</dbReference>
<gene>
    <name evidence="7" type="ORF">KDA_67110</name>
</gene>
<feature type="transmembrane region" description="Helical" evidence="5">
    <location>
        <begin position="254"/>
        <end position="275"/>
    </location>
</feature>
<feature type="transmembrane region" description="Helical" evidence="5">
    <location>
        <begin position="295"/>
        <end position="321"/>
    </location>
</feature>
<comment type="caution">
    <text evidence="7">The sequence shown here is derived from an EMBL/GenBank/DDBJ whole genome shotgun (WGS) entry which is preliminary data.</text>
</comment>
<proteinExistence type="inferred from homology"/>
<dbReference type="PROSITE" id="PS50928">
    <property type="entry name" value="ABC_TM1"/>
    <property type="match status" value="1"/>
</dbReference>